<evidence type="ECO:0000259" key="7">
    <source>
        <dbReference type="Pfam" id="PF01061"/>
    </source>
</evidence>
<comment type="subcellular location">
    <subcellularLocation>
        <location evidence="1">Membrane</location>
        <topology evidence="1">Multi-pass membrane protein</topology>
    </subcellularLocation>
</comment>
<comment type="caution">
    <text evidence="8">The sequence shown here is derived from an EMBL/GenBank/DDBJ whole genome shotgun (WGS) entry which is preliminary data.</text>
</comment>
<evidence type="ECO:0000256" key="3">
    <source>
        <dbReference type="ARBA" id="ARBA00022989"/>
    </source>
</evidence>
<evidence type="ECO:0000256" key="5">
    <source>
        <dbReference type="ARBA" id="ARBA00023251"/>
    </source>
</evidence>
<proteinExistence type="predicted"/>
<evidence type="ECO:0000256" key="6">
    <source>
        <dbReference type="SAM" id="Phobius"/>
    </source>
</evidence>
<dbReference type="InterPro" id="IPR000412">
    <property type="entry name" value="ABC_2_transport"/>
</dbReference>
<feature type="transmembrane region" description="Helical" evidence="6">
    <location>
        <begin position="141"/>
        <end position="160"/>
    </location>
</feature>
<evidence type="ECO:0000256" key="1">
    <source>
        <dbReference type="ARBA" id="ARBA00004141"/>
    </source>
</evidence>
<dbReference type="PIRSF" id="PIRSF006648">
    <property type="entry name" value="DrrB"/>
    <property type="match status" value="1"/>
</dbReference>
<feature type="domain" description="ABC-2 type transporter transmembrane" evidence="7">
    <location>
        <begin position="23"/>
        <end position="211"/>
    </location>
</feature>
<dbReference type="RefSeq" id="WP_168910886.1">
    <property type="nucleotide sequence ID" value="NZ_JABACI010000001.1"/>
</dbReference>
<keyword evidence="4 6" id="KW-0472">Membrane</keyword>
<evidence type="ECO:0000256" key="2">
    <source>
        <dbReference type="ARBA" id="ARBA00022692"/>
    </source>
</evidence>
<accession>A0ABX1K678</accession>
<name>A0ABX1K678_9MICO</name>
<dbReference type="EMBL" id="JABACI010000001">
    <property type="protein sequence ID" value="NLP82369.1"/>
    <property type="molecule type" value="Genomic_DNA"/>
</dbReference>
<sequence length="258" mass="28024">MTTITARPVSTARLTFLHAKYVLIETLRVPIAVIGTLVFPALALLFFVVPQRVVADNPEYATQAVISLSVFAVMSNALFSFGLNISESREKPWDPYLRTLPAPGTARVLAQILSTGVLGLIAIVPVIVVGGLFTAAEAPPARLLAGLVALAVASLPFMLIGSAIGYALPFKAAIAVVQIVMFSLAFIGGLFLPPEMFAPWLDTVSRFTPSREAREFVIWAVQGGPLEWWVWVGIVVWTITSFALAVTLFRRDQGRRFR</sequence>
<protein>
    <submittedName>
        <fullName evidence="8">ABC transporter permease</fullName>
    </submittedName>
</protein>
<gene>
    <name evidence="8" type="ORF">HF576_00755</name>
</gene>
<feature type="transmembrane region" description="Helical" evidence="6">
    <location>
        <begin position="29"/>
        <end position="49"/>
    </location>
</feature>
<dbReference type="PANTHER" id="PTHR43229">
    <property type="entry name" value="NODULATION PROTEIN J"/>
    <property type="match status" value="1"/>
</dbReference>
<keyword evidence="5" id="KW-0046">Antibiotic resistance</keyword>
<evidence type="ECO:0000256" key="4">
    <source>
        <dbReference type="ARBA" id="ARBA00023136"/>
    </source>
</evidence>
<feature type="transmembrane region" description="Helical" evidence="6">
    <location>
        <begin position="106"/>
        <end position="135"/>
    </location>
</feature>
<dbReference type="InterPro" id="IPR013525">
    <property type="entry name" value="ABC2_TM"/>
</dbReference>
<feature type="transmembrane region" description="Helical" evidence="6">
    <location>
        <begin position="172"/>
        <end position="192"/>
    </location>
</feature>
<reference evidence="8 9" key="1">
    <citation type="submission" date="2020-04" db="EMBL/GenBank/DDBJ databases">
        <title>CFH 90308 Microbacterium sp.</title>
        <authorList>
            <person name="Nie G."/>
            <person name="Ming H."/>
            <person name="Xia T."/>
        </authorList>
    </citation>
    <scope>NUCLEOTIDE SEQUENCE [LARGE SCALE GENOMIC DNA]</scope>
    <source>
        <strain evidence="8 9">CFH 90308</strain>
    </source>
</reference>
<evidence type="ECO:0000313" key="9">
    <source>
        <dbReference type="Proteomes" id="UP001429745"/>
    </source>
</evidence>
<keyword evidence="3 6" id="KW-1133">Transmembrane helix</keyword>
<feature type="transmembrane region" description="Helical" evidence="6">
    <location>
        <begin position="228"/>
        <end position="249"/>
    </location>
</feature>
<evidence type="ECO:0000313" key="8">
    <source>
        <dbReference type="EMBL" id="NLP82369.1"/>
    </source>
</evidence>
<keyword evidence="9" id="KW-1185">Reference proteome</keyword>
<dbReference type="Proteomes" id="UP001429745">
    <property type="component" value="Unassembled WGS sequence"/>
</dbReference>
<dbReference type="Pfam" id="PF01061">
    <property type="entry name" value="ABC2_membrane"/>
    <property type="match status" value="1"/>
</dbReference>
<organism evidence="8 9">
    <name type="scientific">Microbacterium salsuginis</name>
    <dbReference type="NCBI Taxonomy" id="2722803"/>
    <lineage>
        <taxon>Bacteria</taxon>
        <taxon>Bacillati</taxon>
        <taxon>Actinomycetota</taxon>
        <taxon>Actinomycetes</taxon>
        <taxon>Micrococcales</taxon>
        <taxon>Microbacteriaceae</taxon>
        <taxon>Microbacterium</taxon>
    </lineage>
</organism>
<dbReference type="PANTHER" id="PTHR43229:SF2">
    <property type="entry name" value="NODULATION PROTEIN J"/>
    <property type="match status" value="1"/>
</dbReference>
<feature type="transmembrane region" description="Helical" evidence="6">
    <location>
        <begin position="61"/>
        <end position="85"/>
    </location>
</feature>
<dbReference type="InterPro" id="IPR051784">
    <property type="entry name" value="Nod_factor_ABC_transporter"/>
</dbReference>
<keyword evidence="2 6" id="KW-0812">Transmembrane</keyword>